<comment type="caution">
    <text evidence="1">The sequence shown here is derived from an EMBL/GenBank/DDBJ whole genome shotgun (WGS) entry which is preliminary data.</text>
</comment>
<dbReference type="EMBL" id="JAAQOM010000010">
    <property type="protein sequence ID" value="NIA55352.1"/>
    <property type="molecule type" value="Genomic_DNA"/>
</dbReference>
<dbReference type="InterPro" id="IPR008727">
    <property type="entry name" value="PAAR_motif"/>
</dbReference>
<keyword evidence="2" id="KW-1185">Reference proteome</keyword>
<evidence type="ECO:0000313" key="2">
    <source>
        <dbReference type="Proteomes" id="UP000716322"/>
    </source>
</evidence>
<accession>A0ABX0PEU4</accession>
<proteinExistence type="predicted"/>
<name>A0ABX0PEU4_9BURK</name>
<dbReference type="RefSeq" id="WP_166860614.1">
    <property type="nucleotide sequence ID" value="NZ_JAAQOM010000010.1"/>
</dbReference>
<reference evidence="1 2" key="1">
    <citation type="submission" date="2020-03" db="EMBL/GenBank/DDBJ databases">
        <title>Genome sequence of strain Massilia sp. TW-1.</title>
        <authorList>
            <person name="Chaudhary D.K."/>
        </authorList>
    </citation>
    <scope>NUCLEOTIDE SEQUENCE [LARGE SCALE GENOMIC DNA]</scope>
    <source>
        <strain evidence="1 2">TW-1</strain>
    </source>
</reference>
<dbReference type="Pfam" id="PF05488">
    <property type="entry name" value="PAAR_motif"/>
    <property type="match status" value="1"/>
</dbReference>
<protein>
    <submittedName>
        <fullName evidence="1">PAAR domain-containing protein</fullName>
    </submittedName>
</protein>
<organism evidence="1 2">
    <name type="scientific">Telluria antibiotica</name>
    <dbReference type="NCBI Taxonomy" id="2717319"/>
    <lineage>
        <taxon>Bacteria</taxon>
        <taxon>Pseudomonadati</taxon>
        <taxon>Pseudomonadota</taxon>
        <taxon>Betaproteobacteria</taxon>
        <taxon>Burkholderiales</taxon>
        <taxon>Oxalobacteraceae</taxon>
        <taxon>Telluria group</taxon>
        <taxon>Telluria</taxon>
    </lineage>
</organism>
<dbReference type="Proteomes" id="UP000716322">
    <property type="component" value="Unassembled WGS sequence"/>
</dbReference>
<sequence length="97" mass="10341">MKRYHITLGARTTAGGTVIGASSLSSIDGARMALEGDKVSCPQCHSDGVIVCAGPRLPDDWEGRRYALQDDLCACKCVPAPRLVATQTLRCQHVESP</sequence>
<gene>
    <name evidence="1" type="ORF">HAV22_17080</name>
</gene>
<evidence type="ECO:0000313" key="1">
    <source>
        <dbReference type="EMBL" id="NIA55352.1"/>
    </source>
</evidence>
<dbReference type="CDD" id="cd14744">
    <property type="entry name" value="PAAR_CT_2"/>
    <property type="match status" value="1"/>
</dbReference>